<feature type="transmembrane region" description="Helical" evidence="11">
    <location>
        <begin position="253"/>
        <end position="276"/>
    </location>
</feature>
<comment type="subcellular location">
    <subcellularLocation>
        <location evidence="1">Cell membrane</location>
        <topology evidence="1">Multi-pass membrane protein</topology>
    </subcellularLocation>
</comment>
<evidence type="ECO:0000256" key="6">
    <source>
        <dbReference type="ARBA" id="ARBA00022692"/>
    </source>
</evidence>
<keyword evidence="9" id="KW-0406">Ion transport</keyword>
<dbReference type="PANTHER" id="PTHR46494">
    <property type="entry name" value="CORA FAMILY METAL ION TRANSPORTER (EUROFUNG)"/>
    <property type="match status" value="1"/>
</dbReference>
<reference evidence="12" key="1">
    <citation type="submission" date="2018-06" db="EMBL/GenBank/DDBJ databases">
        <authorList>
            <person name="Zhirakovskaya E."/>
        </authorList>
    </citation>
    <scope>NUCLEOTIDE SEQUENCE</scope>
</reference>
<sequence length="314" mass="35076">MIRAFKVADGRFVEMTSDSPADLDGALWIDLHRPTPDETAAIVQRFGAVLAENTSAGEIEATSRYLEGEDAIQLQLNFLDHTAHPLQNINAAFALRGGPLLSLHEHELIAVDLFRDRAERQPRLAEDGMSVFVGILESKVDHLADVLERTYGQLDQLSRRVLDHVEADLKSDLVALAGVEGRNGKIRLNLMDTQQVLTSFHRSDKLRVDIRDRLSNVLRDVDSLLSHTAFLLEQISFLSGTIIGLINIEQNQIVKVLSVVAAVFLPPTLIASLYGMNFRFMPELSWRLGYPLAIVLMVILGVAPYLYAKRRGWM</sequence>
<dbReference type="InterPro" id="IPR045863">
    <property type="entry name" value="CorA_TM1_TM2"/>
</dbReference>
<dbReference type="GO" id="GO:0015087">
    <property type="term" value="F:cobalt ion transmembrane transporter activity"/>
    <property type="evidence" value="ECO:0007669"/>
    <property type="project" value="InterPro"/>
</dbReference>
<evidence type="ECO:0000313" key="12">
    <source>
        <dbReference type="EMBL" id="VAW08360.1"/>
    </source>
</evidence>
<dbReference type="GO" id="GO:0015095">
    <property type="term" value="F:magnesium ion transmembrane transporter activity"/>
    <property type="evidence" value="ECO:0007669"/>
    <property type="project" value="InterPro"/>
</dbReference>
<dbReference type="Pfam" id="PF01544">
    <property type="entry name" value="CorA"/>
    <property type="match status" value="1"/>
</dbReference>
<dbReference type="PANTHER" id="PTHR46494:SF1">
    <property type="entry name" value="CORA FAMILY METAL ION TRANSPORTER (EUROFUNG)"/>
    <property type="match status" value="1"/>
</dbReference>
<dbReference type="Gene3D" id="1.20.58.340">
    <property type="entry name" value="Magnesium transport protein CorA, transmembrane region"/>
    <property type="match status" value="2"/>
</dbReference>
<dbReference type="InterPro" id="IPR004488">
    <property type="entry name" value="Mg/Co-transport_prot_CorA"/>
</dbReference>
<keyword evidence="10 11" id="KW-0472">Membrane</keyword>
<dbReference type="GO" id="GO:0000287">
    <property type="term" value="F:magnesium ion binding"/>
    <property type="evidence" value="ECO:0007669"/>
    <property type="project" value="TreeGrafter"/>
</dbReference>
<evidence type="ECO:0000256" key="11">
    <source>
        <dbReference type="SAM" id="Phobius"/>
    </source>
</evidence>
<organism evidence="12">
    <name type="scientific">hydrothermal vent metagenome</name>
    <dbReference type="NCBI Taxonomy" id="652676"/>
    <lineage>
        <taxon>unclassified sequences</taxon>
        <taxon>metagenomes</taxon>
        <taxon>ecological metagenomes</taxon>
    </lineage>
</organism>
<name>A0A3B0SV40_9ZZZZ</name>
<evidence type="ECO:0000256" key="9">
    <source>
        <dbReference type="ARBA" id="ARBA00023065"/>
    </source>
</evidence>
<evidence type="ECO:0000256" key="5">
    <source>
        <dbReference type="ARBA" id="ARBA00022519"/>
    </source>
</evidence>
<proteinExistence type="inferred from homology"/>
<dbReference type="SUPFAM" id="SSF144083">
    <property type="entry name" value="Magnesium transport protein CorA, transmembrane region"/>
    <property type="match status" value="1"/>
</dbReference>
<protein>
    <submittedName>
        <fullName evidence="12">Magnesium and cobalt transport protein CorA</fullName>
    </submittedName>
</protein>
<evidence type="ECO:0000256" key="8">
    <source>
        <dbReference type="ARBA" id="ARBA00022989"/>
    </source>
</evidence>
<evidence type="ECO:0000256" key="1">
    <source>
        <dbReference type="ARBA" id="ARBA00004651"/>
    </source>
</evidence>
<dbReference type="GO" id="GO:0050897">
    <property type="term" value="F:cobalt ion binding"/>
    <property type="evidence" value="ECO:0007669"/>
    <property type="project" value="TreeGrafter"/>
</dbReference>
<keyword evidence="4" id="KW-1003">Cell membrane</keyword>
<keyword evidence="6 11" id="KW-0812">Transmembrane</keyword>
<keyword evidence="3" id="KW-0813">Transport</keyword>
<comment type="similarity">
    <text evidence="2">Belongs to the CorA metal ion transporter (MIT) (TC 1.A.35) family.</text>
</comment>
<dbReference type="InterPro" id="IPR045861">
    <property type="entry name" value="CorA_cytoplasmic_dom"/>
</dbReference>
<keyword evidence="8 11" id="KW-1133">Transmembrane helix</keyword>
<evidence type="ECO:0000256" key="7">
    <source>
        <dbReference type="ARBA" id="ARBA00022842"/>
    </source>
</evidence>
<feature type="transmembrane region" description="Helical" evidence="11">
    <location>
        <begin position="288"/>
        <end position="308"/>
    </location>
</feature>
<gene>
    <name evidence="12" type="ORF">MNBD_ACTINO02-1122</name>
</gene>
<dbReference type="FunFam" id="1.20.58.340:FF:000001">
    <property type="entry name" value="Magnesium transport protein CorA"/>
    <property type="match status" value="1"/>
</dbReference>
<dbReference type="GO" id="GO:0005886">
    <property type="term" value="C:plasma membrane"/>
    <property type="evidence" value="ECO:0007669"/>
    <property type="project" value="UniProtKB-SubCell"/>
</dbReference>
<dbReference type="EMBL" id="UOEK01000459">
    <property type="protein sequence ID" value="VAW08360.1"/>
    <property type="molecule type" value="Genomic_DNA"/>
</dbReference>
<accession>A0A3B0SV40</accession>
<evidence type="ECO:0000256" key="4">
    <source>
        <dbReference type="ARBA" id="ARBA00022475"/>
    </source>
</evidence>
<evidence type="ECO:0000256" key="2">
    <source>
        <dbReference type="ARBA" id="ARBA00009765"/>
    </source>
</evidence>
<keyword evidence="5" id="KW-0997">Cell inner membrane</keyword>
<dbReference type="NCBIfam" id="TIGR00383">
    <property type="entry name" value="corA"/>
    <property type="match status" value="1"/>
</dbReference>
<dbReference type="AlphaFoldDB" id="A0A3B0SV40"/>
<evidence type="ECO:0000256" key="10">
    <source>
        <dbReference type="ARBA" id="ARBA00023136"/>
    </source>
</evidence>
<keyword evidence="7" id="KW-0460">Magnesium</keyword>
<evidence type="ECO:0000256" key="3">
    <source>
        <dbReference type="ARBA" id="ARBA00022448"/>
    </source>
</evidence>
<dbReference type="InterPro" id="IPR002523">
    <property type="entry name" value="MgTranspt_CorA/ZnTranspt_ZntB"/>
</dbReference>
<dbReference type="SUPFAM" id="SSF143865">
    <property type="entry name" value="CorA soluble domain-like"/>
    <property type="match status" value="1"/>
</dbReference>